<dbReference type="AlphaFoldDB" id="A0A0J9XFL6"/>
<dbReference type="PANTHER" id="PTHR31047">
    <property type="entry name" value="MEIOTICALLY UP-REGULATED GENE 157 PROTEIN"/>
    <property type="match status" value="1"/>
</dbReference>
<feature type="compositionally biased region" description="Basic residues" evidence="1">
    <location>
        <begin position="93"/>
        <end position="103"/>
    </location>
</feature>
<dbReference type="EMBL" id="CCBN010000012">
    <property type="protein sequence ID" value="CDO55700.1"/>
    <property type="molecule type" value="Genomic_DNA"/>
</dbReference>
<dbReference type="Pfam" id="PF06824">
    <property type="entry name" value="Glyco_hydro_125"/>
    <property type="match status" value="1"/>
</dbReference>
<dbReference type="PANTHER" id="PTHR31047:SF0">
    <property type="entry name" value="MEIOTICALLY UP-REGULATED GENE 157 PROTEIN"/>
    <property type="match status" value="1"/>
</dbReference>
<keyword evidence="2" id="KW-0812">Transmembrane</keyword>
<comment type="caution">
    <text evidence="3">The sequence shown here is derived from an EMBL/GenBank/DDBJ whole genome shotgun (WGS) entry which is preliminary data.</text>
</comment>
<dbReference type="InterPro" id="IPR012341">
    <property type="entry name" value="6hp_glycosidase-like_sf"/>
</dbReference>
<dbReference type="OrthoDB" id="7771656at2759"/>
<dbReference type="Proteomes" id="UP000242525">
    <property type="component" value="Unassembled WGS sequence"/>
</dbReference>
<proteinExistence type="predicted"/>
<dbReference type="SMART" id="SM01149">
    <property type="entry name" value="DUF1237"/>
    <property type="match status" value="1"/>
</dbReference>
<feature type="region of interest" description="Disordered" evidence="1">
    <location>
        <begin position="74"/>
        <end position="109"/>
    </location>
</feature>
<dbReference type="STRING" id="1173061.A0A0J9XFL6"/>
<dbReference type="GO" id="GO:0004553">
    <property type="term" value="F:hydrolase activity, hydrolyzing O-glycosyl compounds"/>
    <property type="evidence" value="ECO:0007669"/>
    <property type="project" value="UniProtKB-ARBA"/>
</dbReference>
<feature type="region of interest" description="Disordered" evidence="1">
    <location>
        <begin position="624"/>
        <end position="650"/>
    </location>
</feature>
<accession>A0A0J9XFL6</accession>
<feature type="compositionally biased region" description="Basic and acidic residues" evidence="1">
    <location>
        <begin position="74"/>
        <end position="91"/>
    </location>
</feature>
<protein>
    <recommendedName>
        <fullName evidence="5">Glycoside hydrolase family 125 protein</fullName>
    </recommendedName>
</protein>
<dbReference type="InterPro" id="IPR008928">
    <property type="entry name" value="6-hairpin_glycosidase_sf"/>
</dbReference>
<evidence type="ECO:0008006" key="5">
    <source>
        <dbReference type="Google" id="ProtNLM"/>
    </source>
</evidence>
<reference evidence="3" key="1">
    <citation type="submission" date="2014-03" db="EMBL/GenBank/DDBJ databases">
        <authorList>
            <person name="Casaregola S."/>
        </authorList>
    </citation>
    <scope>NUCLEOTIDE SEQUENCE [LARGE SCALE GENOMIC DNA]</scope>
    <source>
        <strain evidence="3">CLIB 918</strain>
    </source>
</reference>
<dbReference type="SUPFAM" id="SSF48208">
    <property type="entry name" value="Six-hairpin glycosidases"/>
    <property type="match status" value="1"/>
</dbReference>
<evidence type="ECO:0000313" key="4">
    <source>
        <dbReference type="Proteomes" id="UP000242525"/>
    </source>
</evidence>
<evidence type="ECO:0000313" key="3">
    <source>
        <dbReference type="EMBL" id="CDO55700.1"/>
    </source>
</evidence>
<dbReference type="GO" id="GO:0005975">
    <property type="term" value="P:carbohydrate metabolic process"/>
    <property type="evidence" value="ECO:0007669"/>
    <property type="project" value="InterPro"/>
</dbReference>
<evidence type="ECO:0000256" key="1">
    <source>
        <dbReference type="SAM" id="MobiDB-lite"/>
    </source>
</evidence>
<organism evidence="3 4">
    <name type="scientific">Geotrichum candidum</name>
    <name type="common">Oospora lactis</name>
    <name type="synonym">Dipodascus geotrichum</name>
    <dbReference type="NCBI Taxonomy" id="1173061"/>
    <lineage>
        <taxon>Eukaryota</taxon>
        <taxon>Fungi</taxon>
        <taxon>Dikarya</taxon>
        <taxon>Ascomycota</taxon>
        <taxon>Saccharomycotina</taxon>
        <taxon>Dipodascomycetes</taxon>
        <taxon>Dipodascales</taxon>
        <taxon>Dipodascaceae</taxon>
        <taxon>Geotrichum</taxon>
    </lineage>
</organism>
<dbReference type="Gene3D" id="1.50.10.10">
    <property type="match status" value="1"/>
</dbReference>
<name>A0A0J9XFL6_GEOCN</name>
<feature type="transmembrane region" description="Helical" evidence="2">
    <location>
        <begin position="30"/>
        <end position="47"/>
    </location>
</feature>
<feature type="compositionally biased region" description="Basic and acidic residues" evidence="1">
    <location>
        <begin position="624"/>
        <end position="644"/>
    </location>
</feature>
<keyword evidence="2" id="KW-1133">Transmembrane helix</keyword>
<keyword evidence="2" id="KW-0472">Membrane</keyword>
<keyword evidence="4" id="KW-1185">Reference proteome</keyword>
<sequence length="650" mass="73009">MLPPPASSPNRNDFNVNHIIRQVRPHRQKILLGTVVLLFFYFFTNVFRSGERDQTSSVFESSFPYTFQEADRGLSKPHVAKSDKTIEDPHGLRGIKRLPKLPRKPPSVPLDDRGCPEYASYSAVRHEPYSDGPLGLAFQRPDAKCRTYKSDLVEQVIADMKELLVDKDLARLFENCFPNTLDTTIRWHKSGHDPQTFIVTGDINAEWLRDSQKQIAPYLPLAKHDSKLRELFRGAINTQVDYVIAHPYCNAFHPPSQSGIQFDFNNAEDTVFPRVNLYTVFECKYEIDSLASFLALSNDYYAATGDSSFITNSWLKALARLLRTLSEQAVPTYDEEGHKQMSYYSFVRRSNTGTETLNLGGVGNPVNRNTSLIRSAFRPSDDATIYQFFIPGNAFMSVELKKTANMLKALIGKEKSLPQTTADFAQKVEELSDDIRAGILSHGVYDHPVFGKVFAYEVDGYGSVSIMDDANTPSLLSLPDMGFVEADNPVYKNTRKMILSKNGNPYYLKGDFFEGIGGPHIGTRFAWPMSHIVGIRTSTDDAEIARSLDIVKKSTADLGLMHESVNVDLPHSYTRSWFAWCNSEFARTLLYLAEHKPHLIFGKGSVPYIASDVELATHSVKEKAAAKDSSDLKEPPVVAKEKNALKQQQS</sequence>
<evidence type="ECO:0000256" key="2">
    <source>
        <dbReference type="SAM" id="Phobius"/>
    </source>
</evidence>
<gene>
    <name evidence="3" type="ORF">BN980_GECA12s01088g</name>
</gene>
<dbReference type="InterPro" id="IPR008313">
    <property type="entry name" value="GH125"/>
</dbReference>